<dbReference type="EC" id="2.8.1.1" evidence="1"/>
<feature type="domain" description="Rhodanese" evidence="4">
    <location>
        <begin position="179"/>
        <end position="293"/>
    </location>
</feature>
<dbReference type="STRING" id="1451189.CFAL_01215"/>
<dbReference type="Pfam" id="PF00581">
    <property type="entry name" value="Rhodanese"/>
    <property type="match status" value="2"/>
</dbReference>
<sequence length="295" mass="32212">MSPNSESPEASKPQSPAFITGADMYAAYNRGERMTILDSHYYKTENSAWEAYVSQHIPGSMFCNPLMHLAAIPSRELGRNPLPETGRLQQLFDDWGITEGKPVYIYDAGTNLYAARAWWVLRWAGFHDVHILNGGTSEWEKAGGDLAGGIGALRGRGNVTVAPNSMPELNIDEVDDWKKDKFLVDCRGRGRFAGLREQYDHQAGHIPGAINIPVSELRADRGAKAGPIASPEKVREVLAEFGVDKGEDVAVYSGSGVGSALFIAAMEHAGLTGARHFVGGWSQWAASRTRPIERD</sequence>
<dbReference type="SUPFAM" id="SSF52821">
    <property type="entry name" value="Rhodanese/Cell cycle control phosphatase"/>
    <property type="match status" value="2"/>
</dbReference>
<keyword evidence="6" id="KW-1185">Reference proteome</keyword>
<dbReference type="OrthoDB" id="9770030at2"/>
<comment type="caution">
    <text evidence="5">The sequence shown here is derived from an EMBL/GenBank/DDBJ whole genome shotgun (WGS) entry which is preliminary data.</text>
</comment>
<reference evidence="5 6" key="1">
    <citation type="submission" date="2018-09" db="EMBL/GenBank/DDBJ databases">
        <title>Optimization and identification of Corynebacterium falsenii FN1-14 from fish paste.</title>
        <authorList>
            <person name="Daroonpunt R."/>
            <person name="Tanasupawat S."/>
        </authorList>
    </citation>
    <scope>NUCLEOTIDE SEQUENCE [LARGE SCALE GENOMIC DNA]</scope>
    <source>
        <strain evidence="5 6">FN1-14</strain>
    </source>
</reference>
<keyword evidence="2" id="KW-0677">Repeat</keyword>
<protein>
    <recommendedName>
        <fullName evidence="1">thiosulfate sulfurtransferase</fullName>
        <ecNumber evidence="1">2.8.1.1</ecNumber>
    </recommendedName>
</protein>
<dbReference type="AlphaFoldDB" id="A0A418Q5I8"/>
<dbReference type="PANTHER" id="PTHR43855:SF1">
    <property type="entry name" value="THIOSULFATE SULFURTRANSFERASE"/>
    <property type="match status" value="1"/>
</dbReference>
<dbReference type="InterPro" id="IPR051126">
    <property type="entry name" value="Thiosulfate_sulfurtransferase"/>
</dbReference>
<evidence type="ECO:0000259" key="4">
    <source>
        <dbReference type="PROSITE" id="PS50206"/>
    </source>
</evidence>
<dbReference type="CDD" id="cd01448">
    <property type="entry name" value="TST_Repeat_1"/>
    <property type="match status" value="1"/>
</dbReference>
<name>A0A418Q5I8_9CORY</name>
<feature type="domain" description="Rhodanese" evidence="4">
    <location>
        <begin position="54"/>
        <end position="148"/>
    </location>
</feature>
<accession>A0A418Q5I8</accession>
<dbReference type="PANTHER" id="PTHR43855">
    <property type="entry name" value="THIOSULFATE SULFURTRANSFERASE"/>
    <property type="match status" value="1"/>
</dbReference>
<evidence type="ECO:0000256" key="1">
    <source>
        <dbReference type="ARBA" id="ARBA00012245"/>
    </source>
</evidence>
<dbReference type="InterPro" id="IPR036873">
    <property type="entry name" value="Rhodanese-like_dom_sf"/>
</dbReference>
<evidence type="ECO:0000256" key="2">
    <source>
        <dbReference type="ARBA" id="ARBA00022737"/>
    </source>
</evidence>
<proteinExistence type="predicted"/>
<dbReference type="Proteomes" id="UP000285278">
    <property type="component" value="Unassembled WGS sequence"/>
</dbReference>
<dbReference type="RefSeq" id="WP_119665131.1">
    <property type="nucleotide sequence ID" value="NZ_DYWY01000104.1"/>
</dbReference>
<organism evidence="5 6">
    <name type="scientific">Corynebacterium falsenii</name>
    <dbReference type="NCBI Taxonomy" id="108486"/>
    <lineage>
        <taxon>Bacteria</taxon>
        <taxon>Bacillati</taxon>
        <taxon>Actinomycetota</taxon>
        <taxon>Actinomycetes</taxon>
        <taxon>Mycobacteriales</taxon>
        <taxon>Corynebacteriaceae</taxon>
        <taxon>Corynebacterium</taxon>
    </lineage>
</organism>
<dbReference type="SMART" id="SM00450">
    <property type="entry name" value="RHOD"/>
    <property type="match status" value="2"/>
</dbReference>
<dbReference type="EMBL" id="QXJK01000011">
    <property type="protein sequence ID" value="RIX33864.1"/>
    <property type="molecule type" value="Genomic_DNA"/>
</dbReference>
<dbReference type="PROSITE" id="PS50206">
    <property type="entry name" value="RHODANESE_3"/>
    <property type="match status" value="2"/>
</dbReference>
<dbReference type="GO" id="GO:0004792">
    <property type="term" value="F:thiosulfate-cyanide sulfurtransferase activity"/>
    <property type="evidence" value="ECO:0007669"/>
    <property type="project" value="UniProtKB-EC"/>
</dbReference>
<evidence type="ECO:0000256" key="3">
    <source>
        <dbReference type="ARBA" id="ARBA00047549"/>
    </source>
</evidence>
<comment type="catalytic activity">
    <reaction evidence="3">
        <text>thiosulfate + hydrogen cyanide = thiocyanate + sulfite + 2 H(+)</text>
        <dbReference type="Rhea" id="RHEA:16881"/>
        <dbReference type="ChEBI" id="CHEBI:15378"/>
        <dbReference type="ChEBI" id="CHEBI:17359"/>
        <dbReference type="ChEBI" id="CHEBI:18022"/>
        <dbReference type="ChEBI" id="CHEBI:18407"/>
        <dbReference type="ChEBI" id="CHEBI:33542"/>
        <dbReference type="EC" id="2.8.1.1"/>
    </reaction>
</comment>
<keyword evidence="5" id="KW-0808">Transferase</keyword>
<gene>
    <name evidence="5" type="ORF">D3M95_09225</name>
</gene>
<evidence type="ECO:0000313" key="5">
    <source>
        <dbReference type="EMBL" id="RIX33864.1"/>
    </source>
</evidence>
<evidence type="ECO:0000313" key="6">
    <source>
        <dbReference type="Proteomes" id="UP000285278"/>
    </source>
</evidence>
<dbReference type="Gene3D" id="3.40.250.10">
    <property type="entry name" value="Rhodanese-like domain"/>
    <property type="match status" value="2"/>
</dbReference>
<dbReference type="InterPro" id="IPR001763">
    <property type="entry name" value="Rhodanese-like_dom"/>
</dbReference>